<dbReference type="GO" id="GO:0003677">
    <property type="term" value="F:DNA binding"/>
    <property type="evidence" value="ECO:0007669"/>
    <property type="project" value="TreeGrafter"/>
</dbReference>
<name>A0A427YLZ7_9TREE</name>
<feature type="region of interest" description="Disordered" evidence="7">
    <location>
        <begin position="1"/>
        <end position="80"/>
    </location>
</feature>
<evidence type="ECO:0000256" key="4">
    <source>
        <dbReference type="ARBA" id="ARBA00023242"/>
    </source>
</evidence>
<dbReference type="STRING" id="1890683.A0A427YLZ7"/>
<dbReference type="PANTHER" id="PTHR13220">
    <property type="entry name" value="TIMELESS INTERACTING-RELATED"/>
    <property type="match status" value="1"/>
</dbReference>
<dbReference type="GO" id="GO:0006974">
    <property type="term" value="P:DNA damage response"/>
    <property type="evidence" value="ECO:0007669"/>
    <property type="project" value="UniProtKB-KW"/>
</dbReference>
<evidence type="ECO:0000256" key="5">
    <source>
        <dbReference type="ARBA" id="ARBA00023306"/>
    </source>
</evidence>
<organism evidence="9 10">
    <name type="scientific">Saitozyma podzolica</name>
    <dbReference type="NCBI Taxonomy" id="1890683"/>
    <lineage>
        <taxon>Eukaryota</taxon>
        <taxon>Fungi</taxon>
        <taxon>Dikarya</taxon>
        <taxon>Basidiomycota</taxon>
        <taxon>Agaricomycotina</taxon>
        <taxon>Tremellomycetes</taxon>
        <taxon>Tremellales</taxon>
        <taxon>Trimorphomycetaceae</taxon>
        <taxon>Saitozyma</taxon>
    </lineage>
</organism>
<dbReference type="GO" id="GO:0043111">
    <property type="term" value="P:replication fork arrest"/>
    <property type="evidence" value="ECO:0007669"/>
    <property type="project" value="TreeGrafter"/>
</dbReference>
<proteinExistence type="inferred from homology"/>
<keyword evidence="3 6" id="KW-0227">DNA damage</keyword>
<reference evidence="9 10" key="1">
    <citation type="submission" date="2018-11" db="EMBL/GenBank/DDBJ databases">
        <title>Genome sequence of Saitozyma podzolica DSM 27192.</title>
        <authorList>
            <person name="Aliyu H."/>
            <person name="Gorte O."/>
            <person name="Ochsenreither K."/>
        </authorList>
    </citation>
    <scope>NUCLEOTIDE SEQUENCE [LARGE SCALE GENOMIC DNA]</scope>
    <source>
        <strain evidence="9 10">DSM 27192</strain>
    </source>
</reference>
<dbReference type="EMBL" id="RSCD01000006">
    <property type="protein sequence ID" value="RSH92096.1"/>
    <property type="molecule type" value="Genomic_DNA"/>
</dbReference>
<feature type="region of interest" description="Disordered" evidence="7">
    <location>
        <begin position="252"/>
        <end position="362"/>
    </location>
</feature>
<dbReference type="InterPro" id="IPR040038">
    <property type="entry name" value="TIPIN/Csm3/Swi3"/>
</dbReference>
<feature type="compositionally biased region" description="Acidic residues" evidence="7">
    <location>
        <begin position="304"/>
        <end position="325"/>
    </location>
</feature>
<evidence type="ECO:0000259" key="8">
    <source>
        <dbReference type="Pfam" id="PF07962"/>
    </source>
</evidence>
<keyword evidence="4 6" id="KW-0539">Nucleus</keyword>
<dbReference type="GO" id="GO:0000076">
    <property type="term" value="P:DNA replication checkpoint signaling"/>
    <property type="evidence" value="ECO:0007669"/>
    <property type="project" value="UniProtKB-UniRule"/>
</dbReference>
<evidence type="ECO:0000256" key="7">
    <source>
        <dbReference type="SAM" id="MobiDB-lite"/>
    </source>
</evidence>
<dbReference type="InterPro" id="IPR012923">
    <property type="entry name" value="Csm3"/>
</dbReference>
<comment type="caution">
    <text evidence="9">The sequence shown here is derived from an EMBL/GenBank/DDBJ whole genome shotgun (WGS) entry which is preliminary data.</text>
</comment>
<comment type="similarity">
    <text evidence="2 6">Belongs to the CSM3 family.</text>
</comment>
<comment type="subcellular location">
    <subcellularLocation>
        <location evidence="1 6">Nucleus</location>
    </subcellularLocation>
</comment>
<feature type="compositionally biased region" description="Pro residues" evidence="7">
    <location>
        <begin position="255"/>
        <end position="264"/>
    </location>
</feature>
<evidence type="ECO:0000313" key="10">
    <source>
        <dbReference type="Proteomes" id="UP000279259"/>
    </source>
</evidence>
<evidence type="ECO:0000256" key="3">
    <source>
        <dbReference type="ARBA" id="ARBA00022763"/>
    </source>
</evidence>
<protein>
    <recommendedName>
        <fullName evidence="6">Chromosome segregation in meiosis protein</fullName>
    </recommendedName>
</protein>
<dbReference type="Pfam" id="PF07962">
    <property type="entry name" value="Swi3"/>
    <property type="match status" value="1"/>
</dbReference>
<dbReference type="AlphaFoldDB" id="A0A427YLZ7"/>
<feature type="compositionally biased region" description="Low complexity" evidence="7">
    <location>
        <begin position="20"/>
        <end position="40"/>
    </location>
</feature>
<accession>A0A427YLZ7</accession>
<keyword evidence="10" id="KW-1185">Reference proteome</keyword>
<feature type="compositionally biased region" description="Basic and acidic residues" evidence="7">
    <location>
        <begin position="266"/>
        <end position="284"/>
    </location>
</feature>
<keyword evidence="5 6" id="KW-0131">Cell cycle</keyword>
<feature type="compositionally biased region" description="Acidic residues" evidence="7">
    <location>
        <begin position="352"/>
        <end position="362"/>
    </location>
</feature>
<evidence type="ECO:0000256" key="1">
    <source>
        <dbReference type="ARBA" id="ARBA00004123"/>
    </source>
</evidence>
<evidence type="ECO:0000256" key="6">
    <source>
        <dbReference type="RuleBase" id="RU366049"/>
    </source>
</evidence>
<dbReference type="Proteomes" id="UP000279259">
    <property type="component" value="Unassembled WGS sequence"/>
</dbReference>
<feature type="domain" description="Chromosome segregation in meiosis protein 3" evidence="8">
    <location>
        <begin position="157"/>
        <end position="232"/>
    </location>
</feature>
<comment type="function">
    <text evidence="6">Plays an important role in the control of DNA replication and the maintenance of replication fork stability.</text>
</comment>
<feature type="region of interest" description="Disordered" evidence="7">
    <location>
        <begin position="120"/>
        <end position="152"/>
    </location>
</feature>
<evidence type="ECO:0000313" key="9">
    <source>
        <dbReference type="EMBL" id="RSH92096.1"/>
    </source>
</evidence>
<sequence>MSDSLLDLFNSPPAPPPRLPSRSPSHSRSPSPGPSRLPTSDSAPLFLSPGSVSSTPARPKRARDVPTPPRQPLFSYRAGREDPVVNLHDLDFDGEWDIDAPLPDLPRPLRDPREETQRYDLPLGLDGGGLGDLDPFKDLHGQDEEEQGGKKRRVMPKIDADRLMSDRGFPALMKSAKKFKPRGKGQEAKDLRDLLGIYQIWAHGMFPKGDFASTIARVEVVCRTRRMENMITPPTNEDLNGLSHSALKGYREAFYPPPRSPSPDPTGERDTRLTPSREDHEHDLPPTSDAAAPVGRSSQPLFDEAPDDALDGQDEPDMDELMAMEEMERVQGGASGADGADSMQEKGNERMVEEDEWEGLYD</sequence>
<gene>
    <name evidence="9" type="ORF">EHS25_008508</name>
</gene>
<dbReference type="OrthoDB" id="437078at2759"/>
<dbReference type="GO" id="GO:0031298">
    <property type="term" value="C:replication fork protection complex"/>
    <property type="evidence" value="ECO:0007669"/>
    <property type="project" value="TreeGrafter"/>
</dbReference>
<evidence type="ECO:0000256" key="2">
    <source>
        <dbReference type="ARBA" id="ARBA00006075"/>
    </source>
</evidence>
<dbReference type="GO" id="GO:0031297">
    <property type="term" value="P:replication fork processing"/>
    <property type="evidence" value="ECO:0007669"/>
    <property type="project" value="UniProtKB-UniRule"/>
</dbReference>
<dbReference type="PANTHER" id="PTHR13220:SF11">
    <property type="entry name" value="TIMELESS-INTERACTING PROTEIN"/>
    <property type="match status" value="1"/>
</dbReference>